<feature type="region of interest" description="Disordered" evidence="1">
    <location>
        <begin position="157"/>
        <end position="180"/>
    </location>
</feature>
<evidence type="ECO:0000256" key="1">
    <source>
        <dbReference type="SAM" id="MobiDB-lite"/>
    </source>
</evidence>
<keyword evidence="3" id="KW-1185">Reference proteome</keyword>
<sequence>MNKTETAGFNKVKASEATKKQIRNQMLDLDLIKLPSIGNEYAHATKPHIKLQNIGTCDTGKNSIPSHQIIQPAARVPAGVNLQSKDDYKQYFNPMLNKTRIDNLPPLQEMSVLDQSYESKRKQTANQQLRSRSKNYYNLENCNYPSGTMNECKASNNKLEESKSNMPKPYKSPTREHKRLQSNNTAIPIGDREVVVDTSISVVSSIGGSGKEILINTANTAMKSSDNCV</sequence>
<dbReference type="EMBL" id="CAMPGE010011158">
    <property type="protein sequence ID" value="CAI2369998.1"/>
    <property type="molecule type" value="Genomic_DNA"/>
</dbReference>
<evidence type="ECO:0000313" key="3">
    <source>
        <dbReference type="Proteomes" id="UP001295684"/>
    </source>
</evidence>
<protein>
    <submittedName>
        <fullName evidence="2">Uncharacterized protein</fullName>
    </submittedName>
</protein>
<organism evidence="2 3">
    <name type="scientific">Euplotes crassus</name>
    <dbReference type="NCBI Taxonomy" id="5936"/>
    <lineage>
        <taxon>Eukaryota</taxon>
        <taxon>Sar</taxon>
        <taxon>Alveolata</taxon>
        <taxon>Ciliophora</taxon>
        <taxon>Intramacronucleata</taxon>
        <taxon>Spirotrichea</taxon>
        <taxon>Hypotrichia</taxon>
        <taxon>Euplotida</taxon>
        <taxon>Euplotidae</taxon>
        <taxon>Moneuplotes</taxon>
    </lineage>
</organism>
<dbReference type="AlphaFoldDB" id="A0AAD1UIG2"/>
<proteinExistence type="predicted"/>
<evidence type="ECO:0000313" key="2">
    <source>
        <dbReference type="EMBL" id="CAI2369998.1"/>
    </source>
</evidence>
<gene>
    <name evidence="2" type="ORF">ECRASSUSDP1_LOCUS11305</name>
</gene>
<reference evidence="2" key="1">
    <citation type="submission" date="2023-07" db="EMBL/GenBank/DDBJ databases">
        <authorList>
            <consortium name="AG Swart"/>
            <person name="Singh M."/>
            <person name="Singh A."/>
            <person name="Seah K."/>
            <person name="Emmerich C."/>
        </authorList>
    </citation>
    <scope>NUCLEOTIDE SEQUENCE</scope>
    <source>
        <strain evidence="2">DP1</strain>
    </source>
</reference>
<name>A0AAD1UIG2_EUPCR</name>
<accession>A0AAD1UIG2</accession>
<dbReference type="Proteomes" id="UP001295684">
    <property type="component" value="Unassembled WGS sequence"/>
</dbReference>
<comment type="caution">
    <text evidence="2">The sequence shown here is derived from an EMBL/GenBank/DDBJ whole genome shotgun (WGS) entry which is preliminary data.</text>
</comment>